<dbReference type="InterPro" id="IPR052530">
    <property type="entry name" value="NAD(P)H_nitroreductase"/>
</dbReference>
<dbReference type="Pfam" id="PF00881">
    <property type="entry name" value="Nitroreductase"/>
    <property type="match status" value="1"/>
</dbReference>
<comment type="caution">
    <text evidence="10">The sequence shown here is derived from an EMBL/GenBank/DDBJ whole genome shotgun (WGS) entry which is preliminary data.</text>
</comment>
<evidence type="ECO:0000256" key="3">
    <source>
        <dbReference type="ARBA" id="ARBA00022630"/>
    </source>
</evidence>
<evidence type="ECO:0000313" key="11">
    <source>
        <dbReference type="Proteomes" id="UP001375743"/>
    </source>
</evidence>
<proteinExistence type="inferred from homology"/>
<dbReference type="PANTHER" id="PTHR43821">
    <property type="entry name" value="NAD(P)H NITROREDUCTASE YDJA-RELATED"/>
    <property type="match status" value="1"/>
</dbReference>
<dbReference type="PIRSF" id="PIRSF000232">
    <property type="entry name" value="YdjA"/>
    <property type="match status" value="1"/>
</dbReference>
<keyword evidence="7 8" id="KW-0520">NAD</keyword>
<keyword evidence="11" id="KW-1185">Reference proteome</keyword>
<evidence type="ECO:0000256" key="2">
    <source>
        <dbReference type="ARBA" id="ARBA00007118"/>
    </source>
</evidence>
<keyword evidence="3 8" id="KW-0285">Flavoprotein</keyword>
<dbReference type="PANTHER" id="PTHR43821:SF1">
    <property type="entry name" value="NAD(P)H NITROREDUCTASE YDJA-RELATED"/>
    <property type="match status" value="1"/>
</dbReference>
<evidence type="ECO:0000313" key="10">
    <source>
        <dbReference type="EMBL" id="MEK0084221.1"/>
    </source>
</evidence>
<dbReference type="Proteomes" id="UP001375743">
    <property type="component" value="Unassembled WGS sequence"/>
</dbReference>
<keyword evidence="5 8" id="KW-0521">NADP</keyword>
<protein>
    <recommendedName>
        <fullName evidence="8">Putative NAD(P)H nitroreductase</fullName>
        <ecNumber evidence="8">1.-.-.-</ecNumber>
    </recommendedName>
</protein>
<dbReference type="Gene3D" id="3.40.109.10">
    <property type="entry name" value="NADH Oxidase"/>
    <property type="match status" value="1"/>
</dbReference>
<evidence type="ECO:0000256" key="7">
    <source>
        <dbReference type="ARBA" id="ARBA00023027"/>
    </source>
</evidence>
<keyword evidence="6 8" id="KW-0560">Oxidoreductase</keyword>
<name>A0ABU8XT46_9PROT</name>
<dbReference type="InterPro" id="IPR000415">
    <property type="entry name" value="Nitroreductase-like"/>
</dbReference>
<accession>A0ABU8XT46</accession>
<dbReference type="EMBL" id="JBBLZC010000013">
    <property type="protein sequence ID" value="MEK0084221.1"/>
    <property type="molecule type" value="Genomic_DNA"/>
</dbReference>
<evidence type="ECO:0000256" key="1">
    <source>
        <dbReference type="ARBA" id="ARBA00001917"/>
    </source>
</evidence>
<reference evidence="10 11" key="1">
    <citation type="submission" date="2024-01" db="EMBL/GenBank/DDBJ databases">
        <title>Multi-omics insights into the function and evolution of sodium benzoate biodegradation pathways in Benzoatithermus flavus gen. nov., sp. nov. from hot spring.</title>
        <authorList>
            <person name="Hu C.-J."/>
            <person name="Li W.-J."/>
        </authorList>
    </citation>
    <scope>NUCLEOTIDE SEQUENCE [LARGE SCALE GENOMIC DNA]</scope>
    <source>
        <strain evidence="10 11">SYSU G07066</strain>
    </source>
</reference>
<dbReference type="RefSeq" id="WP_418160070.1">
    <property type="nucleotide sequence ID" value="NZ_JBBLZC010000013.1"/>
</dbReference>
<evidence type="ECO:0000256" key="4">
    <source>
        <dbReference type="ARBA" id="ARBA00022643"/>
    </source>
</evidence>
<keyword evidence="4 8" id="KW-0288">FMN</keyword>
<dbReference type="CDD" id="cd02135">
    <property type="entry name" value="YdjA-like"/>
    <property type="match status" value="1"/>
</dbReference>
<evidence type="ECO:0000256" key="5">
    <source>
        <dbReference type="ARBA" id="ARBA00022857"/>
    </source>
</evidence>
<dbReference type="InterPro" id="IPR026021">
    <property type="entry name" value="YdjA-like"/>
</dbReference>
<comment type="similarity">
    <text evidence="2 8">Belongs to the nitroreductase family.</text>
</comment>
<evidence type="ECO:0000259" key="9">
    <source>
        <dbReference type="Pfam" id="PF00881"/>
    </source>
</evidence>
<sequence length="213" mass="22543">MTALSGMASLVLLAITWNRLMDALDAILTRRTVPPAKMGPPGPDAVELRRILAAGAAAPDHGLLRPFRFLVVQDEGRARLGELFAACVRRAALDVSPQEIEKQRTAPLRAPVIVIVVAKVEQDHPKIPAIEQIAAAAAAAQNMLLAAHALGFAAKWATGRQAYDEGVKAGLGLGPADRIIGFLYLGSYAAEHRAAPRGGIEDIVQAWPPAMEG</sequence>
<comment type="cofactor">
    <cofactor evidence="1 8">
        <name>FMN</name>
        <dbReference type="ChEBI" id="CHEBI:58210"/>
    </cofactor>
</comment>
<evidence type="ECO:0000256" key="8">
    <source>
        <dbReference type="PIRNR" id="PIRNR000232"/>
    </source>
</evidence>
<gene>
    <name evidence="10" type="ORF">U1T56_13745</name>
</gene>
<feature type="domain" description="Nitroreductase" evidence="9">
    <location>
        <begin position="43"/>
        <end position="186"/>
    </location>
</feature>
<organism evidence="10 11">
    <name type="scientific">Benzoatithermus flavus</name>
    <dbReference type="NCBI Taxonomy" id="3108223"/>
    <lineage>
        <taxon>Bacteria</taxon>
        <taxon>Pseudomonadati</taxon>
        <taxon>Pseudomonadota</taxon>
        <taxon>Alphaproteobacteria</taxon>
        <taxon>Geminicoccales</taxon>
        <taxon>Geminicoccaceae</taxon>
        <taxon>Benzoatithermus</taxon>
    </lineage>
</organism>
<dbReference type="InterPro" id="IPR029479">
    <property type="entry name" value="Nitroreductase"/>
</dbReference>
<evidence type="ECO:0000256" key="6">
    <source>
        <dbReference type="ARBA" id="ARBA00023002"/>
    </source>
</evidence>
<dbReference type="SUPFAM" id="SSF55469">
    <property type="entry name" value="FMN-dependent nitroreductase-like"/>
    <property type="match status" value="1"/>
</dbReference>
<dbReference type="EC" id="1.-.-.-" evidence="8"/>